<proteinExistence type="predicted"/>
<dbReference type="GO" id="GO:0007266">
    <property type="term" value="P:Rho protein signal transduction"/>
    <property type="evidence" value="ECO:0000318"/>
    <property type="project" value="GO_Central"/>
</dbReference>
<name>E9GV29_DAPPU</name>
<dbReference type="InParanoid" id="E9GV29"/>
<dbReference type="PhylomeDB" id="E9GV29"/>
<dbReference type="InterPro" id="IPR030045">
    <property type="entry name" value="CTNNAL1"/>
</dbReference>
<keyword evidence="2" id="KW-0963">Cytoplasm</keyword>
<dbReference type="STRING" id="6669.E9GV29"/>
<evidence type="ECO:0000256" key="2">
    <source>
        <dbReference type="ARBA" id="ARBA00022490"/>
    </source>
</evidence>
<dbReference type="GO" id="GO:0005737">
    <property type="term" value="C:cytoplasm"/>
    <property type="evidence" value="ECO:0007669"/>
    <property type="project" value="UniProtKB-SubCell"/>
</dbReference>
<evidence type="ECO:0000256" key="1">
    <source>
        <dbReference type="ARBA" id="ARBA00004496"/>
    </source>
</evidence>
<dbReference type="AlphaFoldDB" id="E9GV29"/>
<organism evidence="3 4">
    <name type="scientific">Daphnia pulex</name>
    <name type="common">Water flea</name>
    <dbReference type="NCBI Taxonomy" id="6669"/>
    <lineage>
        <taxon>Eukaryota</taxon>
        <taxon>Metazoa</taxon>
        <taxon>Ecdysozoa</taxon>
        <taxon>Arthropoda</taxon>
        <taxon>Crustacea</taxon>
        <taxon>Branchiopoda</taxon>
        <taxon>Diplostraca</taxon>
        <taxon>Cladocera</taxon>
        <taxon>Anomopoda</taxon>
        <taxon>Daphniidae</taxon>
        <taxon>Daphnia</taxon>
    </lineage>
</organism>
<gene>
    <name evidence="3" type="ORF">DAPPUDRAFT_106828</name>
</gene>
<evidence type="ECO:0000313" key="4">
    <source>
        <dbReference type="Proteomes" id="UP000000305"/>
    </source>
</evidence>
<sequence length="379" mass="41179">MNTGKIFSYFGIALDRDYLTSSAPVSIWNKEKGTRQRNNWKRPSGHSELLASSWEDADLVCHMRAAAILLDGDRFDECSEHFQEHIDHLQKVCKLLRHVAPTEALQVQAKYAKITVCIYGPQMLTATHTLSLYPNSKIVKENFQVFNADVTTLAKEVSELLQGRATENHVYISLPRPAKHGTTSKPLKMGKLDSEATALRGAVGEALGGRVNPGVAGVGNVGAGVTGGTAVPMSPTSSGLDENNDIVNELASCLPWPLVCINSSAVPAGTLKKVLLDYVDQIPTYVQQLQFTVKNPTVGKAATFTKVIQETKNCMNCVSKVVSTCFECANKYNLYMSDTLLLEAMASGTGSEEHQTSSSSMMFKPVSNIQSILGKVLYT</sequence>
<dbReference type="PANTHER" id="PTHR46342:SF1">
    <property type="entry name" value="ALPHA-CATULIN"/>
    <property type="match status" value="1"/>
</dbReference>
<accession>E9GV29</accession>
<dbReference type="eggNOG" id="KOG3681">
    <property type="taxonomic scope" value="Eukaryota"/>
</dbReference>
<keyword evidence="4" id="KW-1185">Reference proteome</keyword>
<dbReference type="HOGENOM" id="CLU_730091_0_0_1"/>
<dbReference type="Gene3D" id="1.20.120.230">
    <property type="entry name" value="Alpha-catenin/vinculin-like"/>
    <property type="match status" value="2"/>
</dbReference>
<protein>
    <submittedName>
        <fullName evidence="3">Uncharacterized protein</fullName>
    </submittedName>
</protein>
<dbReference type="SUPFAM" id="SSF47220">
    <property type="entry name" value="alpha-catenin/vinculin-like"/>
    <property type="match status" value="2"/>
</dbReference>
<dbReference type="OrthoDB" id="9933814at2759"/>
<dbReference type="GO" id="GO:0007155">
    <property type="term" value="P:cell adhesion"/>
    <property type="evidence" value="ECO:0007669"/>
    <property type="project" value="InterPro"/>
</dbReference>
<dbReference type="EMBL" id="GL732567">
    <property type="protein sequence ID" value="EFX76687.1"/>
    <property type="molecule type" value="Genomic_DNA"/>
</dbReference>
<reference evidence="3 4" key="1">
    <citation type="journal article" date="2011" name="Science">
        <title>The ecoresponsive genome of Daphnia pulex.</title>
        <authorList>
            <person name="Colbourne J.K."/>
            <person name="Pfrender M.E."/>
            <person name="Gilbert D."/>
            <person name="Thomas W.K."/>
            <person name="Tucker A."/>
            <person name="Oakley T.H."/>
            <person name="Tokishita S."/>
            <person name="Aerts A."/>
            <person name="Arnold G.J."/>
            <person name="Basu M.K."/>
            <person name="Bauer D.J."/>
            <person name="Caceres C.E."/>
            <person name="Carmel L."/>
            <person name="Casola C."/>
            <person name="Choi J.H."/>
            <person name="Detter J.C."/>
            <person name="Dong Q."/>
            <person name="Dusheyko S."/>
            <person name="Eads B.D."/>
            <person name="Frohlich T."/>
            <person name="Geiler-Samerotte K.A."/>
            <person name="Gerlach D."/>
            <person name="Hatcher P."/>
            <person name="Jogdeo S."/>
            <person name="Krijgsveld J."/>
            <person name="Kriventseva E.V."/>
            <person name="Kultz D."/>
            <person name="Laforsch C."/>
            <person name="Lindquist E."/>
            <person name="Lopez J."/>
            <person name="Manak J.R."/>
            <person name="Muller J."/>
            <person name="Pangilinan J."/>
            <person name="Patwardhan R.P."/>
            <person name="Pitluck S."/>
            <person name="Pritham E.J."/>
            <person name="Rechtsteiner A."/>
            <person name="Rho M."/>
            <person name="Rogozin I.B."/>
            <person name="Sakarya O."/>
            <person name="Salamov A."/>
            <person name="Schaack S."/>
            <person name="Shapiro H."/>
            <person name="Shiga Y."/>
            <person name="Skalitzky C."/>
            <person name="Smith Z."/>
            <person name="Souvorov A."/>
            <person name="Sung W."/>
            <person name="Tang Z."/>
            <person name="Tsuchiya D."/>
            <person name="Tu H."/>
            <person name="Vos H."/>
            <person name="Wang M."/>
            <person name="Wolf Y.I."/>
            <person name="Yamagata H."/>
            <person name="Yamada T."/>
            <person name="Ye Y."/>
            <person name="Shaw J.R."/>
            <person name="Andrews J."/>
            <person name="Crease T.J."/>
            <person name="Tang H."/>
            <person name="Lucas S.M."/>
            <person name="Robertson H.M."/>
            <person name="Bork P."/>
            <person name="Koonin E.V."/>
            <person name="Zdobnov E.M."/>
            <person name="Grigoriev I.V."/>
            <person name="Lynch M."/>
            <person name="Boore J.L."/>
        </authorList>
    </citation>
    <scope>NUCLEOTIDE SEQUENCE [LARGE SCALE GENOMIC DNA]</scope>
</reference>
<dbReference type="GO" id="GO:0051015">
    <property type="term" value="F:actin filament binding"/>
    <property type="evidence" value="ECO:0007669"/>
    <property type="project" value="InterPro"/>
</dbReference>
<evidence type="ECO:0000313" key="3">
    <source>
        <dbReference type="EMBL" id="EFX76687.1"/>
    </source>
</evidence>
<dbReference type="Proteomes" id="UP000000305">
    <property type="component" value="Unassembled WGS sequence"/>
</dbReference>
<dbReference type="KEGG" id="dpx:DAPPUDRAFT_106828"/>
<comment type="subcellular location">
    <subcellularLocation>
        <location evidence="1">Cytoplasm</location>
    </subcellularLocation>
</comment>
<dbReference type="PANTHER" id="PTHR46342">
    <property type="entry name" value="ALPHA-CATULIN"/>
    <property type="match status" value="1"/>
</dbReference>
<dbReference type="InterPro" id="IPR036723">
    <property type="entry name" value="Alpha-catenin/vinculin-like_sf"/>
</dbReference>